<evidence type="ECO:0000313" key="1">
    <source>
        <dbReference type="EMBL" id="ARX88477.1"/>
    </source>
</evidence>
<dbReference type="KEGG" id="salf:SMD44_07964"/>
<evidence type="ECO:0000313" key="2">
    <source>
        <dbReference type="Proteomes" id="UP000195880"/>
    </source>
</evidence>
<dbReference type="EMBL" id="CP021748">
    <property type="protein sequence ID" value="ARX88477.1"/>
    <property type="molecule type" value="Genomic_DNA"/>
</dbReference>
<keyword evidence="2" id="KW-1185">Reference proteome</keyword>
<dbReference type="Proteomes" id="UP000195880">
    <property type="component" value="Chromosome"/>
</dbReference>
<reference evidence="1 2" key="1">
    <citation type="submission" date="2017-05" db="EMBL/GenBank/DDBJ databases">
        <title>Streptomyces alboflavus Genome sequencing and assembly.</title>
        <authorList>
            <person name="Wang Y."/>
            <person name="Du B."/>
            <person name="Ding Y."/>
            <person name="Liu H."/>
            <person name="Hou Q."/>
            <person name="Liu K."/>
            <person name="Wang C."/>
            <person name="Yao L."/>
        </authorList>
    </citation>
    <scope>NUCLEOTIDE SEQUENCE [LARGE SCALE GENOMIC DNA]</scope>
    <source>
        <strain evidence="1 2">MDJK44</strain>
    </source>
</reference>
<accession>A0A1Z1WPX4</accession>
<gene>
    <name evidence="1" type="ORF">SMD44_07964</name>
</gene>
<dbReference type="AlphaFoldDB" id="A0A1Z1WPX4"/>
<organism evidence="1 2">
    <name type="scientific">Streptomyces alboflavus</name>
    <dbReference type="NCBI Taxonomy" id="67267"/>
    <lineage>
        <taxon>Bacteria</taxon>
        <taxon>Bacillati</taxon>
        <taxon>Actinomycetota</taxon>
        <taxon>Actinomycetes</taxon>
        <taxon>Kitasatosporales</taxon>
        <taxon>Streptomycetaceae</taxon>
        <taxon>Streptomyces</taxon>
    </lineage>
</organism>
<protein>
    <submittedName>
        <fullName evidence="1">Uncharacterized protein</fullName>
    </submittedName>
</protein>
<sequence>MPQAFRPETAQPLESVLAPNMAAKAPELLMSFDLRKARALVMAGSVAGTPDTHREAIAAPVMSMSPGVASASGSPSALPKFQPPSLCWLARTVATDRSSSACGTRLAPDWVLAPPSEISAKTVPLKLDGEPQ</sequence>
<proteinExistence type="predicted"/>
<name>A0A1Z1WPX4_9ACTN</name>